<dbReference type="PANTHER" id="PTHR13802">
    <property type="entry name" value="MUCIN 4-RELATED"/>
    <property type="match status" value="1"/>
</dbReference>
<name>A0A2B4R8F1_STYPI</name>
<dbReference type="GO" id="GO:0016020">
    <property type="term" value="C:membrane"/>
    <property type="evidence" value="ECO:0007669"/>
    <property type="project" value="UniProtKB-SubCell"/>
</dbReference>
<evidence type="ECO:0000313" key="7">
    <source>
        <dbReference type="EMBL" id="PFX12502.1"/>
    </source>
</evidence>
<dbReference type="Pfam" id="PF23263">
    <property type="entry name" value="C8-3_MUC4"/>
    <property type="match status" value="1"/>
</dbReference>
<gene>
    <name evidence="7" type="primary">SUSD2</name>
    <name evidence="7" type="ORF">AWC38_SpisGene23530</name>
</gene>
<keyword evidence="4" id="KW-0472">Membrane</keyword>
<keyword evidence="8" id="KW-1185">Reference proteome</keyword>
<sequence>MYDLDKKEGNTGLLGRYFWRIEDSDGQGWFWGDPHIKTLDGGNYTFNGTVEVGGNLSVSIPEENCFQVSFPSTSSVQFCEKKEMMSFVVTLADILKNATKGLLGTWNDDPYDDFTLPDGMVLSSSSSLKEIHYGFGVLWKINQFQSLFTYADNESVANYSYPVFEPMFVDNITWHNDSFRKKAEAECGDDHECLFDVASTNDLSVGLVTKGISVQLVNESNTLDNFPPKIVNGSNVINAILNETVELNIAAVDEGTITFQVINKPVGASWNQTGNMLSFYWPVASSQKDYD</sequence>
<dbReference type="OrthoDB" id="4405280at2759"/>
<evidence type="ECO:0000313" key="8">
    <source>
        <dbReference type="Proteomes" id="UP000225706"/>
    </source>
</evidence>
<organism evidence="7 8">
    <name type="scientific">Stylophora pistillata</name>
    <name type="common">Smooth cauliflower coral</name>
    <dbReference type="NCBI Taxonomy" id="50429"/>
    <lineage>
        <taxon>Eukaryota</taxon>
        <taxon>Metazoa</taxon>
        <taxon>Cnidaria</taxon>
        <taxon>Anthozoa</taxon>
        <taxon>Hexacorallia</taxon>
        <taxon>Scleractinia</taxon>
        <taxon>Astrocoeniina</taxon>
        <taxon>Pocilloporidae</taxon>
        <taxon>Stylophora</taxon>
    </lineage>
</organism>
<evidence type="ECO:0000256" key="2">
    <source>
        <dbReference type="ARBA" id="ARBA00022692"/>
    </source>
</evidence>
<evidence type="ECO:0000256" key="1">
    <source>
        <dbReference type="ARBA" id="ARBA00004370"/>
    </source>
</evidence>
<protein>
    <submittedName>
        <fullName evidence="7">Sushi domain-containing protein 2</fullName>
    </submittedName>
</protein>
<feature type="domain" description="VWFD" evidence="6">
    <location>
        <begin position="1"/>
        <end position="147"/>
    </location>
</feature>
<keyword evidence="5" id="KW-1015">Disulfide bond</keyword>
<dbReference type="Proteomes" id="UP000225706">
    <property type="component" value="Unassembled WGS sequence"/>
</dbReference>
<proteinExistence type="predicted"/>
<dbReference type="Pfam" id="PF00094">
    <property type="entry name" value="VWD"/>
    <property type="match status" value="1"/>
</dbReference>
<dbReference type="PANTHER" id="PTHR13802:SF52">
    <property type="entry name" value="MUCIN-4"/>
    <property type="match status" value="1"/>
</dbReference>
<comment type="subcellular location">
    <subcellularLocation>
        <location evidence="1">Membrane</location>
    </subcellularLocation>
</comment>
<accession>A0A2B4R8F1</accession>
<dbReference type="EMBL" id="LSMT01001330">
    <property type="protein sequence ID" value="PFX12502.1"/>
    <property type="molecule type" value="Genomic_DNA"/>
</dbReference>
<evidence type="ECO:0000259" key="6">
    <source>
        <dbReference type="PROSITE" id="PS51233"/>
    </source>
</evidence>
<dbReference type="PROSITE" id="PS51233">
    <property type="entry name" value="VWFD"/>
    <property type="match status" value="1"/>
</dbReference>
<reference evidence="8" key="1">
    <citation type="journal article" date="2017" name="bioRxiv">
        <title>Comparative analysis of the genomes of Stylophora pistillata and Acropora digitifera provides evidence for extensive differences between species of corals.</title>
        <authorList>
            <person name="Voolstra C.R."/>
            <person name="Li Y."/>
            <person name="Liew Y.J."/>
            <person name="Baumgarten S."/>
            <person name="Zoccola D."/>
            <person name="Flot J.-F."/>
            <person name="Tambutte S."/>
            <person name="Allemand D."/>
            <person name="Aranda M."/>
        </authorList>
    </citation>
    <scope>NUCLEOTIDE SEQUENCE [LARGE SCALE GENOMIC DNA]</scope>
</reference>
<dbReference type="AlphaFoldDB" id="A0A2B4R8F1"/>
<evidence type="ECO:0000256" key="5">
    <source>
        <dbReference type="ARBA" id="ARBA00023157"/>
    </source>
</evidence>
<dbReference type="InterPro" id="IPR001846">
    <property type="entry name" value="VWF_type-D"/>
</dbReference>
<evidence type="ECO:0000256" key="3">
    <source>
        <dbReference type="ARBA" id="ARBA00022989"/>
    </source>
</evidence>
<comment type="caution">
    <text evidence="7">The sequence shown here is derived from an EMBL/GenBank/DDBJ whole genome shotgun (WGS) entry which is preliminary data.</text>
</comment>
<keyword evidence="2" id="KW-0812">Transmembrane</keyword>
<evidence type="ECO:0000256" key="4">
    <source>
        <dbReference type="ARBA" id="ARBA00023136"/>
    </source>
</evidence>
<keyword evidence="3" id="KW-1133">Transmembrane helix</keyword>
<dbReference type="InterPro" id="IPR051495">
    <property type="entry name" value="Epithelial_Barrier/Signaling"/>
</dbReference>
<dbReference type="InterPro" id="IPR056619">
    <property type="entry name" value="C8-3_MUC4"/>
</dbReference>